<dbReference type="InterPro" id="IPR031025">
    <property type="entry name" value="LruC_dom"/>
</dbReference>
<proteinExistence type="predicted"/>
<dbReference type="RefSeq" id="WP_103915290.1">
    <property type="nucleotide sequence ID" value="NZ_FNUV01000002.1"/>
</dbReference>
<sequence>MKKVAYVFAIFICICALTGLGTSCNKNVFDIDVYDTLAKIKSPVDTVDPNHTWILSEKKTLKVNVNAGVGAKMLQILTDDPVVTTEATVLAQKSVRDGDQFSINISYPQRLNTLYAALIDANGRYTISSFRPAFSNRVDFSNSIYQSQSLSYTPLPHYYAFCYEQEFPEFGDYDYNDVVMHIALDHSVEKIIKFHVRLAAVGADEPLAGAIRLPSIKMEDIDSVYTENDKSFNVNMHGEEIAKQNMSVHTYRDLLLESKKGEPVLNLFADAHWAMGDIRTNEYGVYSRKQYNVAYGTTTTTTELMPREITFAIKVKDDLVLNYLTLDDIDPFIIRMYANNRREIHTFPYRTVDALYENKYVDIQNLPWALVIPTGDFCHPLHGQNIGFRMKTDYNDYAEILFGAYSYEGHSFGEWSVNRTKATDWYLKEYGTRGQIFMW</sequence>
<evidence type="ECO:0000313" key="4">
    <source>
        <dbReference type="Proteomes" id="UP000236735"/>
    </source>
</evidence>
<reference evidence="3 4" key="1">
    <citation type="submission" date="2016-10" db="EMBL/GenBank/DDBJ databases">
        <authorList>
            <person name="de Groot N.N."/>
        </authorList>
    </citation>
    <scope>NUCLEOTIDE SEQUENCE [LARGE SCALE GENOMIC DNA]</scope>
    <source>
        <strain evidence="3 4">AR32</strain>
    </source>
</reference>
<evidence type="ECO:0000256" key="1">
    <source>
        <dbReference type="SAM" id="SignalP"/>
    </source>
</evidence>
<dbReference type="Pfam" id="PF16130">
    <property type="entry name" value="DUF4842"/>
    <property type="match status" value="1"/>
</dbReference>
<dbReference type="AlphaFoldDB" id="A0A1H5TAU0"/>
<feature type="domain" description="DUF4842" evidence="2">
    <location>
        <begin position="193"/>
        <end position="388"/>
    </location>
</feature>
<dbReference type="EMBL" id="FNUV01000002">
    <property type="protein sequence ID" value="SEF59874.1"/>
    <property type="molecule type" value="Genomic_DNA"/>
</dbReference>
<dbReference type="InterPro" id="IPR032295">
    <property type="entry name" value="DUF4842"/>
</dbReference>
<dbReference type="NCBIfam" id="TIGR04456">
    <property type="entry name" value="LruC_dom"/>
    <property type="match status" value="1"/>
</dbReference>
<name>A0A1H5TAU0_XYLRU</name>
<protein>
    <submittedName>
        <fullName evidence="3">LruC domain-containing protein</fullName>
    </submittedName>
</protein>
<evidence type="ECO:0000313" key="3">
    <source>
        <dbReference type="EMBL" id="SEF59874.1"/>
    </source>
</evidence>
<feature type="chain" id="PRO_5009284862" evidence="1">
    <location>
        <begin position="19"/>
        <end position="439"/>
    </location>
</feature>
<organism evidence="3 4">
    <name type="scientific">Xylanibacter ruminicola</name>
    <name type="common">Prevotella ruminicola</name>
    <dbReference type="NCBI Taxonomy" id="839"/>
    <lineage>
        <taxon>Bacteria</taxon>
        <taxon>Pseudomonadati</taxon>
        <taxon>Bacteroidota</taxon>
        <taxon>Bacteroidia</taxon>
        <taxon>Bacteroidales</taxon>
        <taxon>Prevotellaceae</taxon>
        <taxon>Xylanibacter</taxon>
    </lineage>
</organism>
<dbReference type="Proteomes" id="UP000236735">
    <property type="component" value="Unassembled WGS sequence"/>
</dbReference>
<evidence type="ECO:0000259" key="2">
    <source>
        <dbReference type="Pfam" id="PF16130"/>
    </source>
</evidence>
<gene>
    <name evidence="3" type="ORF">SAMN05216354_0962</name>
</gene>
<accession>A0A1H5TAU0</accession>
<dbReference type="PROSITE" id="PS51257">
    <property type="entry name" value="PROKAR_LIPOPROTEIN"/>
    <property type="match status" value="1"/>
</dbReference>
<feature type="signal peptide" evidence="1">
    <location>
        <begin position="1"/>
        <end position="18"/>
    </location>
</feature>
<keyword evidence="1" id="KW-0732">Signal</keyword>